<feature type="chain" id="PRO_5044722828" description="GILT-like protein 1" evidence="3">
    <location>
        <begin position="25"/>
        <end position="213"/>
    </location>
</feature>
<dbReference type="InterPro" id="IPR004911">
    <property type="entry name" value="Interferon-induced_GILT"/>
</dbReference>
<keyword evidence="6" id="KW-1185">Reference proteome</keyword>
<dbReference type="EMBL" id="JBEUOH010000013">
    <property type="protein sequence ID" value="KAL0880315.1"/>
    <property type="molecule type" value="Genomic_DNA"/>
</dbReference>
<dbReference type="AlphaFoldDB" id="A0ABD0SY75"/>
<dbReference type="Proteomes" id="UP001549920">
    <property type="component" value="Unassembled WGS sequence"/>
</dbReference>
<evidence type="ECO:0000313" key="4">
    <source>
        <dbReference type="EMBL" id="KAL0830718.1"/>
    </source>
</evidence>
<evidence type="ECO:0008006" key="8">
    <source>
        <dbReference type="Google" id="ProtNLM"/>
    </source>
</evidence>
<dbReference type="Proteomes" id="UP001549921">
    <property type="component" value="Unassembled WGS sequence"/>
</dbReference>
<proteinExistence type="inferred from homology"/>
<name>A0ABD0SY75_LOXSC</name>
<keyword evidence="2" id="KW-0325">Glycoprotein</keyword>
<dbReference type="PANTHER" id="PTHR13234:SF68">
    <property type="entry name" value="GH19763P"/>
    <property type="match status" value="1"/>
</dbReference>
<evidence type="ECO:0000313" key="7">
    <source>
        <dbReference type="Proteomes" id="UP001549921"/>
    </source>
</evidence>
<sequence length="213" mass="23393">MAGQYYLVPISLILAFSYASCVQTVNGRIKLTVGTASGCSATVRFFRDQLVPTYALYGDFLDLEFVPWGRTVKHDNGTFTCQFGPNDCWANRLHRCALNILKGNQKAQLEYMACELAPPYPAYGESSFACIQEVGINIVQADFCLNNPDLDTLDEDAQKAAVEPMAVINLVPTIVFNDNPDRDVRNQASQRLSSMVCFALADDPSSGILGCQI</sequence>
<protein>
    <recommendedName>
        <fullName evidence="8">GILT-like protein 1</fullName>
    </recommendedName>
</protein>
<evidence type="ECO:0000313" key="6">
    <source>
        <dbReference type="Proteomes" id="UP001549920"/>
    </source>
</evidence>
<accession>A0ABD0SY75</accession>
<comment type="similarity">
    <text evidence="1">Belongs to the GILT family.</text>
</comment>
<reference evidence="6 7" key="1">
    <citation type="submission" date="2024-06" db="EMBL/GenBank/DDBJ databases">
        <title>A chromosome-level genome assembly of beet webworm, Loxostege sticticalis.</title>
        <authorList>
            <person name="Zhang Y."/>
        </authorList>
    </citation>
    <scope>NUCLEOTIDE SEQUENCE [LARGE SCALE GENOMIC DNA]</scope>
    <source>
        <strain evidence="5">AQ026</strain>
        <strain evidence="4">AQ028</strain>
        <tissue evidence="4">Male pupae</tissue>
        <tissue evidence="5">Whole body</tissue>
    </source>
</reference>
<evidence type="ECO:0000313" key="5">
    <source>
        <dbReference type="EMBL" id="KAL0880315.1"/>
    </source>
</evidence>
<dbReference type="EMBL" id="JBEDNZ010000013">
    <property type="protein sequence ID" value="KAL0830718.1"/>
    <property type="molecule type" value="Genomic_DNA"/>
</dbReference>
<comment type="caution">
    <text evidence="4">The sequence shown here is derived from an EMBL/GenBank/DDBJ whole genome shotgun (WGS) entry which is preliminary data.</text>
</comment>
<evidence type="ECO:0000256" key="2">
    <source>
        <dbReference type="ARBA" id="ARBA00023180"/>
    </source>
</evidence>
<dbReference type="Pfam" id="PF03227">
    <property type="entry name" value="GILT"/>
    <property type="match status" value="1"/>
</dbReference>
<evidence type="ECO:0000256" key="3">
    <source>
        <dbReference type="SAM" id="SignalP"/>
    </source>
</evidence>
<evidence type="ECO:0000256" key="1">
    <source>
        <dbReference type="ARBA" id="ARBA00005679"/>
    </source>
</evidence>
<feature type="signal peptide" evidence="3">
    <location>
        <begin position="1"/>
        <end position="24"/>
    </location>
</feature>
<organism evidence="4 7">
    <name type="scientific">Loxostege sticticalis</name>
    <name type="common">Beet webworm moth</name>
    <dbReference type="NCBI Taxonomy" id="481309"/>
    <lineage>
        <taxon>Eukaryota</taxon>
        <taxon>Metazoa</taxon>
        <taxon>Ecdysozoa</taxon>
        <taxon>Arthropoda</taxon>
        <taxon>Hexapoda</taxon>
        <taxon>Insecta</taxon>
        <taxon>Pterygota</taxon>
        <taxon>Neoptera</taxon>
        <taxon>Endopterygota</taxon>
        <taxon>Lepidoptera</taxon>
        <taxon>Glossata</taxon>
        <taxon>Ditrysia</taxon>
        <taxon>Pyraloidea</taxon>
        <taxon>Crambidae</taxon>
        <taxon>Pyraustinae</taxon>
        <taxon>Loxostege</taxon>
    </lineage>
</organism>
<keyword evidence="3" id="KW-0732">Signal</keyword>
<dbReference type="PANTHER" id="PTHR13234">
    <property type="entry name" value="GAMMA-INTERFERON INDUCIBLE LYSOSOMAL THIOL REDUCTASE GILT"/>
    <property type="match status" value="1"/>
</dbReference>
<gene>
    <name evidence="5" type="ORF">ABMA27_002767</name>
    <name evidence="4" type="ORF">ABMA28_002852</name>
</gene>